<keyword evidence="6" id="KW-0408">Iron</keyword>
<keyword evidence="7" id="KW-0411">Iron-sulfur</keyword>
<dbReference type="EC" id="2.8.1.7" evidence="10"/>
<dbReference type="GO" id="GO:0051536">
    <property type="term" value="F:iron-sulfur cluster binding"/>
    <property type="evidence" value="ECO:0007669"/>
    <property type="project" value="UniProtKB-KW"/>
</dbReference>
<dbReference type="OrthoDB" id="9808002at2"/>
<dbReference type="PATRIC" id="fig|273678.4.peg.3587"/>
<dbReference type="GO" id="GO:0046872">
    <property type="term" value="F:metal ion binding"/>
    <property type="evidence" value="ECO:0007669"/>
    <property type="project" value="UniProtKB-KW"/>
</dbReference>
<evidence type="ECO:0000256" key="1">
    <source>
        <dbReference type="ARBA" id="ARBA00001933"/>
    </source>
</evidence>
<accession>A0A0M2HR46</accession>
<dbReference type="EMBL" id="JYJB01000010">
    <property type="protein sequence ID" value="KJL46951.1"/>
    <property type="molecule type" value="Genomic_DNA"/>
</dbReference>
<evidence type="ECO:0000256" key="3">
    <source>
        <dbReference type="ARBA" id="ARBA00022679"/>
    </source>
</evidence>
<dbReference type="InterPro" id="IPR000192">
    <property type="entry name" value="Aminotrans_V_dom"/>
</dbReference>
<organism evidence="10 11">
    <name type="scientific">Microbacterium hydrocarbonoxydans</name>
    <dbReference type="NCBI Taxonomy" id="273678"/>
    <lineage>
        <taxon>Bacteria</taxon>
        <taxon>Bacillati</taxon>
        <taxon>Actinomycetota</taxon>
        <taxon>Actinomycetes</taxon>
        <taxon>Micrococcales</taxon>
        <taxon>Microbacteriaceae</taxon>
        <taxon>Microbacterium</taxon>
    </lineage>
</organism>
<evidence type="ECO:0000313" key="10">
    <source>
        <dbReference type="EMBL" id="KJL46951.1"/>
    </source>
</evidence>
<protein>
    <submittedName>
        <fullName evidence="10">Cysteine desulfurase</fullName>
        <ecNumber evidence="10">2.8.1.7</ecNumber>
    </submittedName>
</protein>
<evidence type="ECO:0000256" key="5">
    <source>
        <dbReference type="ARBA" id="ARBA00022898"/>
    </source>
</evidence>
<comment type="cofactor">
    <cofactor evidence="1">
        <name>pyridoxal 5'-phosphate</name>
        <dbReference type="ChEBI" id="CHEBI:597326"/>
    </cofactor>
</comment>
<dbReference type="PANTHER" id="PTHR11601:SF34">
    <property type="entry name" value="CYSTEINE DESULFURASE"/>
    <property type="match status" value="1"/>
</dbReference>
<comment type="catalytic activity">
    <reaction evidence="8">
        <text>(sulfur carrier)-H + L-cysteine = (sulfur carrier)-SH + L-alanine</text>
        <dbReference type="Rhea" id="RHEA:43892"/>
        <dbReference type="Rhea" id="RHEA-COMP:14737"/>
        <dbReference type="Rhea" id="RHEA-COMP:14739"/>
        <dbReference type="ChEBI" id="CHEBI:29917"/>
        <dbReference type="ChEBI" id="CHEBI:35235"/>
        <dbReference type="ChEBI" id="CHEBI:57972"/>
        <dbReference type="ChEBI" id="CHEBI:64428"/>
        <dbReference type="EC" id="2.8.1.7"/>
    </reaction>
</comment>
<dbReference type="Gene3D" id="1.10.260.50">
    <property type="match status" value="1"/>
</dbReference>
<dbReference type="Gene3D" id="3.40.640.10">
    <property type="entry name" value="Type I PLP-dependent aspartate aminotransferase-like (Major domain)"/>
    <property type="match status" value="1"/>
</dbReference>
<gene>
    <name evidence="10" type="primary">nifS</name>
    <name evidence="10" type="ORF">RS84_03596</name>
</gene>
<keyword evidence="11" id="KW-1185">Reference proteome</keyword>
<dbReference type="InterPro" id="IPR015421">
    <property type="entry name" value="PyrdxlP-dep_Trfase_major"/>
</dbReference>
<keyword evidence="5" id="KW-0663">Pyridoxal phosphate</keyword>
<reference evidence="10 11" key="1">
    <citation type="submission" date="2015-02" db="EMBL/GenBank/DDBJ databases">
        <title>Draft genome sequences of ten Microbacterium spp. with emphasis on heavy metal contaminated environments.</title>
        <authorList>
            <person name="Corretto E."/>
        </authorList>
    </citation>
    <scope>NUCLEOTIDE SEQUENCE [LARGE SCALE GENOMIC DNA]</scope>
    <source>
        <strain evidence="10 11">SA35</strain>
    </source>
</reference>
<dbReference type="SUPFAM" id="SSF53383">
    <property type="entry name" value="PLP-dependent transferases"/>
    <property type="match status" value="1"/>
</dbReference>
<keyword evidence="4" id="KW-0479">Metal-binding</keyword>
<name>A0A0M2HR46_9MICO</name>
<dbReference type="InterPro" id="IPR015424">
    <property type="entry name" value="PyrdxlP-dep_Trfase"/>
</dbReference>
<evidence type="ECO:0000256" key="8">
    <source>
        <dbReference type="ARBA" id="ARBA00050776"/>
    </source>
</evidence>
<sequence length="376" mass="38515">MLYLDHAAASPVRSEVLDAMRPYLTGVFGNPSSHHTVGEAAASALEDARRRVARVLGMRAGDVVFTSGGTEANNLAVKGIVLRSDRRHLVVSPIEHESILESADYLRRLHGVEVTSLEVDSAGRISADAVAAAIRPDTALVAIGHANNEIGTVQDVAAIRTLTQDAGVLLHVDAVQSAGWLPLDVLGADAVAVAGHKLGAPKGIGALAVRGRIPLEPLLHGGGQERGRRSGTEDVAGAVALVTALELADAERAALSAQVGADTQRFIADVLAAVPQALLTGDPVHRLPGTASFTFAGVSGEAVLLELERRGVVSSSGSACAAGSDEPSHVLLACGIPPEVAQTSVRFTFGRTPLPDGAPAQLAALVGEAVRAVARG</sequence>
<dbReference type="STRING" id="273678.RS84_03596"/>
<dbReference type="PIRSF" id="PIRSF005572">
    <property type="entry name" value="NifS"/>
    <property type="match status" value="1"/>
</dbReference>
<dbReference type="PANTHER" id="PTHR11601">
    <property type="entry name" value="CYSTEINE DESULFURYLASE FAMILY MEMBER"/>
    <property type="match status" value="1"/>
</dbReference>
<comment type="similarity">
    <text evidence="2">Belongs to the class-V pyridoxal-phosphate-dependent aminotransferase family. NifS/IscS subfamily.</text>
</comment>
<evidence type="ECO:0000256" key="4">
    <source>
        <dbReference type="ARBA" id="ARBA00022723"/>
    </source>
</evidence>
<dbReference type="Pfam" id="PF00266">
    <property type="entry name" value="Aminotran_5"/>
    <property type="match status" value="1"/>
</dbReference>
<dbReference type="GO" id="GO:0031071">
    <property type="term" value="F:cysteine desulfurase activity"/>
    <property type="evidence" value="ECO:0007669"/>
    <property type="project" value="UniProtKB-EC"/>
</dbReference>
<evidence type="ECO:0000256" key="7">
    <source>
        <dbReference type="ARBA" id="ARBA00023014"/>
    </source>
</evidence>
<evidence type="ECO:0000259" key="9">
    <source>
        <dbReference type="Pfam" id="PF00266"/>
    </source>
</evidence>
<dbReference type="RefSeq" id="WP_045259047.1">
    <property type="nucleotide sequence ID" value="NZ_JYJB01000010.1"/>
</dbReference>
<dbReference type="InterPro" id="IPR015422">
    <property type="entry name" value="PyrdxlP-dep_Trfase_small"/>
</dbReference>
<dbReference type="AlphaFoldDB" id="A0A0M2HR46"/>
<evidence type="ECO:0000256" key="2">
    <source>
        <dbReference type="ARBA" id="ARBA00006490"/>
    </source>
</evidence>
<evidence type="ECO:0000313" key="11">
    <source>
        <dbReference type="Proteomes" id="UP000033900"/>
    </source>
</evidence>
<feature type="domain" description="Aminotransferase class V" evidence="9">
    <location>
        <begin position="3"/>
        <end position="350"/>
    </location>
</feature>
<evidence type="ECO:0000256" key="6">
    <source>
        <dbReference type="ARBA" id="ARBA00023004"/>
    </source>
</evidence>
<keyword evidence="3 10" id="KW-0808">Transferase</keyword>
<proteinExistence type="inferred from homology"/>
<dbReference type="InterPro" id="IPR016454">
    <property type="entry name" value="Cysteine_dSase"/>
</dbReference>
<dbReference type="Gene3D" id="3.90.1150.10">
    <property type="entry name" value="Aspartate Aminotransferase, domain 1"/>
    <property type="match status" value="1"/>
</dbReference>
<dbReference type="Proteomes" id="UP000033900">
    <property type="component" value="Unassembled WGS sequence"/>
</dbReference>
<comment type="caution">
    <text evidence="10">The sequence shown here is derived from an EMBL/GenBank/DDBJ whole genome shotgun (WGS) entry which is preliminary data.</text>
</comment>